<sequence>MNVFKVTAPKSEAGMDGSWLSSPEPLNSPFSEITRKNKGEAENHGSACMDCESHRGPSAMHCSPPKKERLRPTRSIHILRYSRGTLDTCERTKDGWEGARSHLGFNLNRELKRDFALPTLSPSAPPTWISVQSSHRCSDDRIASERRAVCATNFESKTT</sequence>
<reference evidence="1 2" key="1">
    <citation type="journal article" date="2018" name="Mol. Biol. Evol.">
        <title>Broad Genomic Sampling Reveals a Smut Pathogenic Ancestry of the Fungal Clade Ustilaginomycotina.</title>
        <authorList>
            <person name="Kijpornyongpan T."/>
            <person name="Mondo S.J."/>
            <person name="Barry K."/>
            <person name="Sandor L."/>
            <person name="Lee J."/>
            <person name="Lipzen A."/>
            <person name="Pangilinan J."/>
            <person name="LaButti K."/>
            <person name="Hainaut M."/>
            <person name="Henrissat B."/>
            <person name="Grigoriev I.V."/>
            <person name="Spatafora J.W."/>
            <person name="Aime M.C."/>
        </authorList>
    </citation>
    <scope>NUCLEOTIDE SEQUENCE [LARGE SCALE GENOMIC DNA]</scope>
    <source>
        <strain evidence="1 2">SA 807</strain>
    </source>
</reference>
<evidence type="ECO:0000313" key="2">
    <source>
        <dbReference type="Proteomes" id="UP000245626"/>
    </source>
</evidence>
<dbReference type="EMBL" id="KZ819723">
    <property type="protein sequence ID" value="PWN53488.1"/>
    <property type="molecule type" value="Genomic_DNA"/>
</dbReference>
<gene>
    <name evidence="1" type="ORF">IE53DRAFT_161273</name>
</gene>
<protein>
    <submittedName>
        <fullName evidence="1">Uncharacterized protein</fullName>
    </submittedName>
</protein>
<accession>A0ACD0P5T2</accession>
<evidence type="ECO:0000313" key="1">
    <source>
        <dbReference type="EMBL" id="PWN53488.1"/>
    </source>
</evidence>
<name>A0ACD0P5T2_9BASI</name>
<organism evidence="1 2">
    <name type="scientific">Violaceomyces palustris</name>
    <dbReference type="NCBI Taxonomy" id="1673888"/>
    <lineage>
        <taxon>Eukaryota</taxon>
        <taxon>Fungi</taxon>
        <taxon>Dikarya</taxon>
        <taxon>Basidiomycota</taxon>
        <taxon>Ustilaginomycotina</taxon>
        <taxon>Ustilaginomycetes</taxon>
        <taxon>Violaceomycetales</taxon>
        <taxon>Violaceomycetaceae</taxon>
        <taxon>Violaceomyces</taxon>
    </lineage>
</organism>
<dbReference type="Proteomes" id="UP000245626">
    <property type="component" value="Unassembled WGS sequence"/>
</dbReference>
<proteinExistence type="predicted"/>
<keyword evidence="2" id="KW-1185">Reference proteome</keyword>